<feature type="region of interest" description="Disordered" evidence="1">
    <location>
        <begin position="1"/>
        <end position="31"/>
    </location>
</feature>
<reference evidence="2 3" key="1">
    <citation type="submission" date="2020-12" db="EMBL/GenBank/DDBJ databases">
        <title>Genome sequence of clinical Mycobacterium intracellulare strains.</title>
        <authorList>
            <person name="Tateishi Y."/>
            <person name="Matsumoto S."/>
            <person name="Fukushima Y."/>
            <person name="Nakajima C."/>
            <person name="Suzuki Y."/>
        </authorList>
    </citation>
    <scope>NUCLEOTIDE SEQUENCE [LARGE SCALE GENOMIC DNA]</scope>
    <source>
        <strain evidence="2 3">M018</strain>
    </source>
</reference>
<evidence type="ECO:0000313" key="2">
    <source>
        <dbReference type="EMBL" id="BCP01111.1"/>
    </source>
</evidence>
<accession>A0A7R7MW42</accession>
<dbReference type="EMBL" id="AP024255">
    <property type="protein sequence ID" value="BCP01111.1"/>
    <property type="molecule type" value="Genomic_DNA"/>
</dbReference>
<gene>
    <name evidence="2" type="ORF">MINTM018_38800</name>
</gene>
<proteinExistence type="predicted"/>
<dbReference type="AlphaFoldDB" id="A0A7R7MW42"/>
<protein>
    <submittedName>
        <fullName evidence="2">Uncharacterized protein</fullName>
    </submittedName>
</protein>
<dbReference type="Proteomes" id="UP000595205">
    <property type="component" value="Chromosome"/>
</dbReference>
<evidence type="ECO:0000313" key="3">
    <source>
        <dbReference type="Proteomes" id="UP000595205"/>
    </source>
</evidence>
<name>A0A7R7MW42_MYCIT</name>
<sequence>MFRIAGGFEGTAAPAGGAASGGAGPSWGSESAEGAAITDIARHTAIAMARRTTMATGLTGETVRRVAFGARNLLAGNPHLLFVRDCYAM</sequence>
<evidence type="ECO:0000256" key="1">
    <source>
        <dbReference type="SAM" id="MobiDB-lite"/>
    </source>
</evidence>
<organism evidence="2 3">
    <name type="scientific">Mycobacterium intracellulare</name>
    <dbReference type="NCBI Taxonomy" id="1767"/>
    <lineage>
        <taxon>Bacteria</taxon>
        <taxon>Bacillati</taxon>
        <taxon>Actinomycetota</taxon>
        <taxon>Actinomycetes</taxon>
        <taxon>Mycobacteriales</taxon>
        <taxon>Mycobacteriaceae</taxon>
        <taxon>Mycobacterium</taxon>
        <taxon>Mycobacterium avium complex (MAC)</taxon>
    </lineage>
</organism>